<feature type="transmembrane region" description="Helical" evidence="7">
    <location>
        <begin position="450"/>
        <end position="471"/>
    </location>
</feature>
<evidence type="ECO:0008006" key="10">
    <source>
        <dbReference type="Google" id="ProtNLM"/>
    </source>
</evidence>
<dbReference type="AlphaFoldDB" id="A0AAE0XNG3"/>
<dbReference type="Proteomes" id="UP001283361">
    <property type="component" value="Unassembled WGS sequence"/>
</dbReference>
<feature type="transmembrane region" description="Helical" evidence="7">
    <location>
        <begin position="549"/>
        <end position="576"/>
    </location>
</feature>
<keyword evidence="4 7" id="KW-1133">Transmembrane helix</keyword>
<evidence type="ECO:0000256" key="4">
    <source>
        <dbReference type="ARBA" id="ARBA00022989"/>
    </source>
</evidence>
<dbReference type="InterPro" id="IPR011701">
    <property type="entry name" value="MFS"/>
</dbReference>
<reference evidence="8" key="1">
    <citation type="journal article" date="2023" name="G3 (Bethesda)">
        <title>A reference genome for the long-term kleptoplast-retaining sea slug Elysia crispata morphotype clarki.</title>
        <authorList>
            <person name="Eastman K.E."/>
            <person name="Pendleton A.L."/>
            <person name="Shaikh M.A."/>
            <person name="Suttiyut T."/>
            <person name="Ogas R."/>
            <person name="Tomko P."/>
            <person name="Gavelis G."/>
            <person name="Widhalm J.R."/>
            <person name="Wisecaver J.H."/>
        </authorList>
    </citation>
    <scope>NUCLEOTIDE SEQUENCE</scope>
    <source>
        <strain evidence="8">ECLA1</strain>
    </source>
</reference>
<feature type="transmembrane region" description="Helical" evidence="7">
    <location>
        <begin position="57"/>
        <end position="76"/>
    </location>
</feature>
<dbReference type="PANTHER" id="PTHR23504">
    <property type="entry name" value="MAJOR FACILITATOR SUPERFAMILY DOMAIN-CONTAINING PROTEIN 10"/>
    <property type="match status" value="1"/>
</dbReference>
<keyword evidence="9" id="KW-1185">Reference proteome</keyword>
<evidence type="ECO:0000256" key="3">
    <source>
        <dbReference type="ARBA" id="ARBA00022692"/>
    </source>
</evidence>
<dbReference type="InterPro" id="IPR036259">
    <property type="entry name" value="MFS_trans_sf"/>
</dbReference>
<dbReference type="PRINTS" id="PR01035">
    <property type="entry name" value="TCRTETA"/>
</dbReference>
<feature type="region of interest" description="Disordered" evidence="6">
    <location>
        <begin position="195"/>
        <end position="215"/>
    </location>
</feature>
<accession>A0AAE0XNG3</accession>
<evidence type="ECO:0000313" key="9">
    <source>
        <dbReference type="Proteomes" id="UP001283361"/>
    </source>
</evidence>
<evidence type="ECO:0000256" key="1">
    <source>
        <dbReference type="ARBA" id="ARBA00004141"/>
    </source>
</evidence>
<feature type="transmembrane region" description="Helical" evidence="7">
    <location>
        <begin position="491"/>
        <end position="510"/>
    </location>
</feature>
<comment type="subcellular location">
    <subcellularLocation>
        <location evidence="1">Membrane</location>
        <topology evidence="1">Multi-pass membrane protein</topology>
    </subcellularLocation>
</comment>
<feature type="transmembrane region" description="Helical" evidence="7">
    <location>
        <begin position="597"/>
        <end position="617"/>
    </location>
</feature>
<keyword evidence="5 7" id="KW-0472">Membrane</keyword>
<dbReference type="GO" id="GO:0016020">
    <property type="term" value="C:membrane"/>
    <property type="evidence" value="ECO:0007669"/>
    <property type="project" value="UniProtKB-SubCell"/>
</dbReference>
<feature type="transmembrane region" description="Helical" evidence="7">
    <location>
        <begin position="522"/>
        <end position="543"/>
    </location>
</feature>
<feature type="transmembrane region" description="Helical" evidence="7">
    <location>
        <begin position="157"/>
        <end position="181"/>
    </location>
</feature>
<feature type="transmembrane region" description="Helical" evidence="7">
    <location>
        <begin position="116"/>
        <end position="137"/>
    </location>
</feature>
<sequence>SHVNFDLLVLNATSSGTSNTSQEFCVRNYSSFIVTKQNSCFCSLFWGWLTDRSGRKIVLLITIAFNGIFAFLFGFSKNLVTAIIFRFLCGASNGTVATAKAVLYDISDNTNQALSMSILSISWGLGMVLGPAMGGFLADPAKKWPNVFDPDGLFGEYPYLLASSFPFICCFLIFFLIFFKFDSTFDQSVKRRKSIEIPPPESPEVQDHLSPQQDGPKDSYALLLKAPHGNSRVYLGQSVNSLHMETAQTTAFFAQEMLRKREKATSTATKNKNLKSHSIFVSVPNLTQPGSPVAAEPPSALFLSTPDITNTHLKVREAPARRSNSFGNHYDLNLMNSNNNFCGEDRLGVNGNSTVINREPEKGTVLIVSPIDKISFAADPAGTEGKIEKIELISNGYGDSNHVEKLDNGSVSTEEEEMDLCQCVEVGCSSACCLPCRKTSFYKLLRLKNVWTSIMLYVIYSFVIIGVEDIFPVFASTPVDYGGLGFSTDEIGLAIGTTFLPLLFLQVKLYPFLVSKLGIRKVFLLCAIFCMVTCQIIPCVRLLNSSPAWLWTCLMLLQIPFKICTNCCFAGTALLINNSVTPDLAGSANGVAMMATAIGRTIAPAVSGSLFSWSVTYGPQIGIPFDTSFPFFILGSLFIVTVIECMELDPRLDQQRK</sequence>
<evidence type="ECO:0000313" key="8">
    <source>
        <dbReference type="EMBL" id="KAK3699359.1"/>
    </source>
</evidence>
<organism evidence="8 9">
    <name type="scientific">Elysia crispata</name>
    <name type="common">lettuce slug</name>
    <dbReference type="NCBI Taxonomy" id="231223"/>
    <lineage>
        <taxon>Eukaryota</taxon>
        <taxon>Metazoa</taxon>
        <taxon>Spiralia</taxon>
        <taxon>Lophotrochozoa</taxon>
        <taxon>Mollusca</taxon>
        <taxon>Gastropoda</taxon>
        <taxon>Heterobranchia</taxon>
        <taxon>Euthyneura</taxon>
        <taxon>Panpulmonata</taxon>
        <taxon>Sacoglossa</taxon>
        <taxon>Placobranchoidea</taxon>
        <taxon>Plakobranchidae</taxon>
        <taxon>Elysia</taxon>
    </lineage>
</organism>
<feature type="transmembrane region" description="Helical" evidence="7">
    <location>
        <begin position="629"/>
        <end position="648"/>
    </location>
</feature>
<evidence type="ECO:0000256" key="5">
    <source>
        <dbReference type="ARBA" id="ARBA00023136"/>
    </source>
</evidence>
<evidence type="ECO:0000256" key="7">
    <source>
        <dbReference type="SAM" id="Phobius"/>
    </source>
</evidence>
<dbReference type="GO" id="GO:0022857">
    <property type="term" value="F:transmembrane transporter activity"/>
    <property type="evidence" value="ECO:0007669"/>
    <property type="project" value="InterPro"/>
</dbReference>
<dbReference type="Gene3D" id="1.20.1250.20">
    <property type="entry name" value="MFS general substrate transporter like domains"/>
    <property type="match status" value="2"/>
</dbReference>
<keyword evidence="2" id="KW-0813">Transport</keyword>
<dbReference type="SUPFAM" id="SSF103473">
    <property type="entry name" value="MFS general substrate transporter"/>
    <property type="match status" value="1"/>
</dbReference>
<protein>
    <recommendedName>
        <fullName evidence="10">Major facilitator superfamily (MFS) profile domain-containing protein</fullName>
    </recommendedName>
</protein>
<keyword evidence="3 7" id="KW-0812">Transmembrane</keyword>
<dbReference type="InterPro" id="IPR001958">
    <property type="entry name" value="Tet-R_TetA/multi-R_MdtG-like"/>
</dbReference>
<dbReference type="EMBL" id="JAWDGP010007947">
    <property type="protein sequence ID" value="KAK3699359.1"/>
    <property type="molecule type" value="Genomic_DNA"/>
</dbReference>
<feature type="non-terminal residue" evidence="8">
    <location>
        <position position="657"/>
    </location>
</feature>
<dbReference type="Pfam" id="PF07690">
    <property type="entry name" value="MFS_1"/>
    <property type="match status" value="2"/>
</dbReference>
<name>A0AAE0XNG3_9GAST</name>
<evidence type="ECO:0000256" key="6">
    <source>
        <dbReference type="SAM" id="MobiDB-lite"/>
    </source>
</evidence>
<gene>
    <name evidence="8" type="ORF">RRG08_056496</name>
</gene>
<proteinExistence type="predicted"/>
<dbReference type="PANTHER" id="PTHR23504:SF15">
    <property type="entry name" value="MAJOR FACILITATOR SUPERFAMILY (MFS) PROFILE DOMAIN-CONTAINING PROTEIN"/>
    <property type="match status" value="1"/>
</dbReference>
<comment type="caution">
    <text evidence="8">The sequence shown here is derived from an EMBL/GenBank/DDBJ whole genome shotgun (WGS) entry which is preliminary data.</text>
</comment>
<evidence type="ECO:0000256" key="2">
    <source>
        <dbReference type="ARBA" id="ARBA00022448"/>
    </source>
</evidence>